<dbReference type="InterPro" id="IPR036866">
    <property type="entry name" value="RibonucZ/Hydroxyglut_hydro"/>
</dbReference>
<keyword evidence="2" id="KW-0436">Ligase</keyword>
<dbReference type="Gene3D" id="3.60.15.10">
    <property type="entry name" value="Ribonuclease Z/Hydroxyacylglutathione hydrolase-like"/>
    <property type="match status" value="1"/>
</dbReference>
<dbReference type="InterPro" id="IPR050698">
    <property type="entry name" value="MBL"/>
</dbReference>
<organism evidence="2 3">
    <name type="scientific">Neoroseomonas terrae</name>
    <dbReference type="NCBI Taxonomy" id="424799"/>
    <lineage>
        <taxon>Bacteria</taxon>
        <taxon>Pseudomonadati</taxon>
        <taxon>Pseudomonadota</taxon>
        <taxon>Alphaproteobacteria</taxon>
        <taxon>Acetobacterales</taxon>
        <taxon>Acetobacteraceae</taxon>
        <taxon>Neoroseomonas</taxon>
    </lineage>
</organism>
<dbReference type="GO" id="GO:0016874">
    <property type="term" value="F:ligase activity"/>
    <property type="evidence" value="ECO:0007669"/>
    <property type="project" value="UniProtKB-KW"/>
</dbReference>
<keyword evidence="2" id="KW-0540">Nuclease</keyword>
<dbReference type="InterPro" id="IPR001279">
    <property type="entry name" value="Metallo-B-lactamas"/>
</dbReference>
<dbReference type="PANTHER" id="PTHR11203:SF49">
    <property type="entry name" value="BLL1145 PROTEIN"/>
    <property type="match status" value="1"/>
</dbReference>
<dbReference type="EMBL" id="JAAEDI010000004">
    <property type="protein sequence ID" value="MBR0648840.1"/>
    <property type="molecule type" value="Genomic_DNA"/>
</dbReference>
<evidence type="ECO:0000313" key="3">
    <source>
        <dbReference type="Proteomes" id="UP000698752"/>
    </source>
</evidence>
<proteinExistence type="predicted"/>
<gene>
    <name evidence="2" type="ORF">GXW78_04150</name>
</gene>
<evidence type="ECO:0000259" key="1">
    <source>
        <dbReference type="PROSITE" id="PS50206"/>
    </source>
</evidence>
<dbReference type="NCBIfam" id="TIGR04122">
    <property type="entry name" value="Xnuc_lig_assoc"/>
    <property type="match status" value="1"/>
</dbReference>
<accession>A0ABS5ECV1</accession>
<feature type="domain" description="Rhodanese" evidence="1">
    <location>
        <begin position="152"/>
        <end position="216"/>
    </location>
</feature>
<sequence length="343" mass="37471">MPHPDTWLKVTPGGLYCEPGGFYVDPTRAVDRAVITHGHSDHARPGHAHVLATRETLAIMTTRMGEGRAGETQQALGYGESLTINGVRLWLRPAGHVLGSAQVCLEWQGSRAVISGDYKRQADPTAMRFEPERCDVFVTEATFALPVFRHPPPEAELAKLLRSVALFPERTHVVGCYSLGKCQRLIAMLREAGWDRPVHLHGAHVALCRTYEALGVPLGDLRTATVAKKEDLKGAIVLAPPSAVADRWARRLNEPVPAVASGWMRVRQRAKQGGVELPLVISDHADWDELLATAAEVQAPEIWVTHGREDALIHALGLRGIRGRALHLIGFGEEDEAEETVAA</sequence>
<name>A0ABS5ECV1_9PROT</name>
<comment type="caution">
    <text evidence="2">The sequence shown here is derived from an EMBL/GenBank/DDBJ whole genome shotgun (WGS) entry which is preliminary data.</text>
</comment>
<dbReference type="InterPro" id="IPR001763">
    <property type="entry name" value="Rhodanese-like_dom"/>
</dbReference>
<dbReference type="PROSITE" id="PS50206">
    <property type="entry name" value="RHODANESE_3"/>
    <property type="match status" value="1"/>
</dbReference>
<dbReference type="SUPFAM" id="SSF56281">
    <property type="entry name" value="Metallo-hydrolase/oxidoreductase"/>
    <property type="match status" value="1"/>
</dbReference>
<dbReference type="PANTHER" id="PTHR11203">
    <property type="entry name" value="CLEAVAGE AND POLYADENYLATION SPECIFICITY FACTOR FAMILY MEMBER"/>
    <property type="match status" value="1"/>
</dbReference>
<dbReference type="EC" id="3.1.-.-" evidence="2"/>
<reference evidence="3" key="1">
    <citation type="journal article" date="2021" name="Syst. Appl. Microbiol.">
        <title>Roseomonas hellenica sp. nov., isolated from roots of wild-growing Alkanna tinctoria.</title>
        <authorList>
            <person name="Rat A."/>
            <person name="Naranjo H.D."/>
            <person name="Lebbe L."/>
            <person name="Cnockaert M."/>
            <person name="Krigas N."/>
            <person name="Grigoriadou K."/>
            <person name="Maloupa E."/>
            <person name="Willems A."/>
        </authorList>
    </citation>
    <scope>NUCLEOTIDE SEQUENCE [LARGE SCALE GENOMIC DNA]</scope>
    <source>
        <strain evidence="3">LMG 31159</strain>
    </source>
</reference>
<dbReference type="Pfam" id="PF00753">
    <property type="entry name" value="Lactamase_B"/>
    <property type="match status" value="1"/>
</dbReference>
<dbReference type="GO" id="GO:0004527">
    <property type="term" value="F:exonuclease activity"/>
    <property type="evidence" value="ECO:0007669"/>
    <property type="project" value="UniProtKB-KW"/>
</dbReference>
<keyword evidence="2" id="KW-0269">Exonuclease</keyword>
<dbReference type="RefSeq" id="WP_211866311.1">
    <property type="nucleotide sequence ID" value="NZ_JAAEDI010000004.1"/>
</dbReference>
<protein>
    <submittedName>
        <fullName evidence="2">Ligase-associated DNA damage response exonuclease</fullName>
        <ecNumber evidence="2">3.1.-.-</ecNumber>
    </submittedName>
</protein>
<keyword evidence="2" id="KW-0378">Hydrolase</keyword>
<dbReference type="InterPro" id="IPR026360">
    <property type="entry name" value="Xnuc_lig_assoc"/>
</dbReference>
<evidence type="ECO:0000313" key="2">
    <source>
        <dbReference type="EMBL" id="MBR0648840.1"/>
    </source>
</evidence>
<dbReference type="Proteomes" id="UP000698752">
    <property type="component" value="Unassembled WGS sequence"/>
</dbReference>
<keyword evidence="3" id="KW-1185">Reference proteome</keyword>